<dbReference type="InterPro" id="IPR037523">
    <property type="entry name" value="VOC_core"/>
</dbReference>
<sequence length="117" mass="12333">MAIRAMTLIMDDPSRAVRALSDVFGWTIESDFGRFASVLPPSGIPIWINVPGEPGATTAHLVVHLATEDVDADAAAAVSRGARILRGPVDMGYGERSAVVEVEGVPGVTFDFSRPLA</sequence>
<feature type="domain" description="VOC" evidence="1">
    <location>
        <begin position="2"/>
        <end position="115"/>
    </location>
</feature>
<accession>A0A7Y9IA23</accession>
<organism evidence="2 3">
    <name type="scientific">Microlunatus parietis</name>
    <dbReference type="NCBI Taxonomy" id="682979"/>
    <lineage>
        <taxon>Bacteria</taxon>
        <taxon>Bacillati</taxon>
        <taxon>Actinomycetota</taxon>
        <taxon>Actinomycetes</taxon>
        <taxon>Propionibacteriales</taxon>
        <taxon>Propionibacteriaceae</taxon>
        <taxon>Microlunatus</taxon>
    </lineage>
</organism>
<comment type="caution">
    <text evidence="2">The sequence shown here is derived from an EMBL/GenBank/DDBJ whole genome shotgun (WGS) entry which is preliminary data.</text>
</comment>
<dbReference type="PROSITE" id="PS51819">
    <property type="entry name" value="VOC"/>
    <property type="match status" value="1"/>
</dbReference>
<dbReference type="Proteomes" id="UP000569914">
    <property type="component" value="Unassembled WGS sequence"/>
</dbReference>
<reference evidence="2 3" key="1">
    <citation type="submission" date="2020-07" db="EMBL/GenBank/DDBJ databases">
        <title>Sequencing the genomes of 1000 actinobacteria strains.</title>
        <authorList>
            <person name="Klenk H.-P."/>
        </authorList>
    </citation>
    <scope>NUCLEOTIDE SEQUENCE [LARGE SCALE GENOMIC DNA]</scope>
    <source>
        <strain evidence="2 3">DSM 22083</strain>
    </source>
</reference>
<evidence type="ECO:0000313" key="3">
    <source>
        <dbReference type="Proteomes" id="UP000569914"/>
    </source>
</evidence>
<protein>
    <submittedName>
        <fullName evidence="2">Putative enzyme related to lactoylglutathione lyase</fullName>
    </submittedName>
</protein>
<dbReference type="SUPFAM" id="SSF54593">
    <property type="entry name" value="Glyoxalase/Bleomycin resistance protein/Dihydroxybiphenyl dioxygenase"/>
    <property type="match status" value="1"/>
</dbReference>
<keyword evidence="3" id="KW-1185">Reference proteome</keyword>
<proteinExistence type="predicted"/>
<dbReference type="GO" id="GO:0016829">
    <property type="term" value="F:lyase activity"/>
    <property type="evidence" value="ECO:0007669"/>
    <property type="project" value="UniProtKB-KW"/>
</dbReference>
<evidence type="ECO:0000313" key="2">
    <source>
        <dbReference type="EMBL" id="NYE72559.1"/>
    </source>
</evidence>
<keyword evidence="2" id="KW-0456">Lyase</keyword>
<dbReference type="Pfam" id="PF00903">
    <property type="entry name" value="Glyoxalase"/>
    <property type="match status" value="1"/>
</dbReference>
<name>A0A7Y9IA23_9ACTN</name>
<dbReference type="InterPro" id="IPR029068">
    <property type="entry name" value="Glyas_Bleomycin-R_OHBP_Dase"/>
</dbReference>
<evidence type="ECO:0000259" key="1">
    <source>
        <dbReference type="PROSITE" id="PS51819"/>
    </source>
</evidence>
<gene>
    <name evidence="2" type="ORF">BKA15_003888</name>
</gene>
<dbReference type="AlphaFoldDB" id="A0A7Y9IA23"/>
<dbReference type="InterPro" id="IPR004360">
    <property type="entry name" value="Glyas_Fos-R_dOase_dom"/>
</dbReference>
<dbReference type="EMBL" id="JACCBU010000001">
    <property type="protein sequence ID" value="NYE72559.1"/>
    <property type="molecule type" value="Genomic_DNA"/>
</dbReference>
<dbReference type="RefSeq" id="WP_179753439.1">
    <property type="nucleotide sequence ID" value="NZ_JACCBU010000001.1"/>
</dbReference>
<dbReference type="Gene3D" id="3.10.180.10">
    <property type="entry name" value="2,3-Dihydroxybiphenyl 1,2-Dioxygenase, domain 1"/>
    <property type="match status" value="1"/>
</dbReference>